<dbReference type="GO" id="GO:0005975">
    <property type="term" value="P:carbohydrate metabolic process"/>
    <property type="evidence" value="ECO:0007669"/>
    <property type="project" value="InterPro"/>
</dbReference>
<dbReference type="Gene3D" id="2.60.420.10">
    <property type="entry name" value="Maltose phosphorylase, domain 3"/>
    <property type="match status" value="1"/>
</dbReference>
<dbReference type="Pfam" id="PF05592">
    <property type="entry name" value="Bac_rhamnosid"/>
    <property type="match status" value="1"/>
</dbReference>
<feature type="domain" description="Alpha-L-rhamnosidase concanavalin-like" evidence="4">
    <location>
        <begin position="361"/>
        <end position="462"/>
    </location>
</feature>
<dbReference type="InterPro" id="IPR008928">
    <property type="entry name" value="6-hairpin_glycosidase_sf"/>
</dbReference>
<dbReference type="InterPro" id="IPR016007">
    <property type="entry name" value="Alpha_rhamnosid"/>
</dbReference>
<dbReference type="EC" id="3.2.1.40" evidence="2"/>
<dbReference type="AlphaFoldDB" id="A0A1V4D0H4"/>
<protein>
    <recommendedName>
        <fullName evidence="2">alpha-L-rhamnosidase</fullName>
        <ecNumber evidence="2">3.2.1.40</ecNumber>
    </recommendedName>
</protein>
<comment type="caution">
    <text evidence="8">The sequence shown here is derived from an EMBL/GenBank/DDBJ whole genome shotgun (WGS) entry which is preliminary data.</text>
</comment>
<evidence type="ECO:0000259" key="6">
    <source>
        <dbReference type="Pfam" id="PF17389"/>
    </source>
</evidence>
<feature type="domain" description="Bacterial alpha-L-rhamnosidase N-terminal" evidence="5">
    <location>
        <begin position="185"/>
        <end position="351"/>
    </location>
</feature>
<dbReference type="EMBL" id="LAKD02000064">
    <property type="protein sequence ID" value="OPF76014.1"/>
    <property type="molecule type" value="Genomic_DNA"/>
</dbReference>
<comment type="catalytic activity">
    <reaction evidence="1">
        <text>Hydrolysis of terminal non-reducing alpha-L-rhamnose residues in alpha-L-rhamnosides.</text>
        <dbReference type="EC" id="3.2.1.40"/>
    </reaction>
</comment>
<evidence type="ECO:0000256" key="2">
    <source>
        <dbReference type="ARBA" id="ARBA00012652"/>
    </source>
</evidence>
<evidence type="ECO:0000259" key="7">
    <source>
        <dbReference type="Pfam" id="PF17390"/>
    </source>
</evidence>
<dbReference type="Gene3D" id="1.50.10.10">
    <property type="match status" value="1"/>
</dbReference>
<dbReference type="InterPro" id="IPR035398">
    <property type="entry name" value="Bac_rhamnosid_C"/>
</dbReference>
<dbReference type="Pfam" id="PF25788">
    <property type="entry name" value="Ig_Rha78A_N"/>
    <property type="match status" value="1"/>
</dbReference>
<dbReference type="Pfam" id="PF08531">
    <property type="entry name" value="Bac_rhamnosid_N"/>
    <property type="match status" value="1"/>
</dbReference>
<dbReference type="Pfam" id="PF17389">
    <property type="entry name" value="Bac_rhamnosid6H"/>
    <property type="match status" value="1"/>
</dbReference>
<feature type="domain" description="Alpha-L-rhamnosidase six-hairpin glycosidase" evidence="6">
    <location>
        <begin position="467"/>
        <end position="801"/>
    </location>
</feature>
<feature type="domain" description="Alpha-L-rhamnosidase C-terminal" evidence="7">
    <location>
        <begin position="805"/>
        <end position="876"/>
    </location>
</feature>
<dbReference type="Gene3D" id="2.60.40.10">
    <property type="entry name" value="Immunoglobulins"/>
    <property type="match status" value="1"/>
</dbReference>
<evidence type="ECO:0000256" key="3">
    <source>
        <dbReference type="ARBA" id="ARBA00022801"/>
    </source>
</evidence>
<evidence type="ECO:0000313" key="8">
    <source>
        <dbReference type="EMBL" id="OPF76014.1"/>
    </source>
</evidence>
<dbReference type="PANTHER" id="PTHR33307:SF6">
    <property type="entry name" value="ALPHA-RHAMNOSIDASE (EUROFUNG)-RELATED"/>
    <property type="match status" value="1"/>
</dbReference>
<keyword evidence="9" id="KW-1185">Reference proteome</keyword>
<keyword evidence="3" id="KW-0378">Hydrolase</keyword>
<dbReference type="InterPro" id="IPR008902">
    <property type="entry name" value="Rhamnosid_concanavalin"/>
</dbReference>
<proteinExistence type="predicted"/>
<evidence type="ECO:0000259" key="4">
    <source>
        <dbReference type="Pfam" id="PF05592"/>
    </source>
</evidence>
<accession>A0A1V4D0H4</accession>
<dbReference type="InterPro" id="IPR013737">
    <property type="entry name" value="Bac_rhamnosid_N"/>
</dbReference>
<name>A0A1V4D0H4_9ACTN</name>
<dbReference type="InterPro" id="IPR012341">
    <property type="entry name" value="6hp_glycosidase-like_sf"/>
</dbReference>
<dbReference type="Gene3D" id="2.60.120.260">
    <property type="entry name" value="Galactose-binding domain-like"/>
    <property type="match status" value="2"/>
</dbReference>
<evidence type="ECO:0000313" key="9">
    <source>
        <dbReference type="Proteomes" id="UP000033615"/>
    </source>
</evidence>
<evidence type="ECO:0000259" key="5">
    <source>
        <dbReference type="Pfam" id="PF08531"/>
    </source>
</evidence>
<reference evidence="8" key="1">
    <citation type="submission" date="2016-12" db="EMBL/GenBank/DDBJ databases">
        <title>Genome sequence of Streptomyces antioxidans MUSC 164.</title>
        <authorList>
            <person name="Lee L.-H."/>
            <person name="Ser H.-L."/>
        </authorList>
    </citation>
    <scope>NUCLEOTIDE SEQUENCE [LARGE SCALE GENOMIC DNA]</scope>
    <source>
        <strain evidence="8">MUSC 164</strain>
    </source>
</reference>
<evidence type="ECO:0000256" key="1">
    <source>
        <dbReference type="ARBA" id="ARBA00001445"/>
    </source>
</evidence>
<dbReference type="GO" id="GO:0030596">
    <property type="term" value="F:alpha-L-rhamnosidase activity"/>
    <property type="evidence" value="ECO:0007669"/>
    <property type="project" value="UniProtKB-EC"/>
</dbReference>
<dbReference type="SUPFAM" id="SSF48208">
    <property type="entry name" value="Six-hairpin glycosidases"/>
    <property type="match status" value="1"/>
</dbReference>
<gene>
    <name evidence="8" type="ORF">VT50_0224325</name>
</gene>
<dbReference type="Proteomes" id="UP000033615">
    <property type="component" value="Unassembled WGS sequence"/>
</dbReference>
<dbReference type="PANTHER" id="PTHR33307">
    <property type="entry name" value="ALPHA-RHAMNOSIDASE (EUROFUNG)"/>
    <property type="match status" value="1"/>
</dbReference>
<dbReference type="PIRSF" id="PIRSF010631">
    <property type="entry name" value="A-rhamnsds"/>
    <property type="match status" value="1"/>
</dbReference>
<organism evidence="8 9">
    <name type="scientific">Streptomyces antioxidans</name>
    <dbReference type="NCBI Taxonomy" id="1507734"/>
    <lineage>
        <taxon>Bacteria</taxon>
        <taxon>Bacillati</taxon>
        <taxon>Actinomycetota</taxon>
        <taxon>Actinomycetes</taxon>
        <taxon>Kitasatosporales</taxon>
        <taxon>Streptomycetaceae</taxon>
        <taxon>Streptomyces</taxon>
    </lineage>
</organism>
<dbReference type="Pfam" id="PF17390">
    <property type="entry name" value="Bac_rhamnosid_C"/>
    <property type="match status" value="1"/>
</dbReference>
<dbReference type="InterPro" id="IPR035396">
    <property type="entry name" value="Bac_rhamnosid6H"/>
</dbReference>
<dbReference type="InterPro" id="IPR013783">
    <property type="entry name" value="Ig-like_fold"/>
</dbReference>
<sequence>MLHVFRHSRSTPVQGALALLGAAVLLATALVTGDPAAAVDSGLRVRGATVDGRADPLGVDAARPLLGWKLSTASRDVVQSAYQILVSTSAGQLAHDHGDVWDSGKRHSDESVGVPYGGRRLAPRTRYYWKVRVWDGQGRASAWSAPSSWETALNAPEDWEGARWIGPSDPEAGAPLLRTEFSLDKEVAGARAYVAGLGLHELRLNGAKAGDRVLAPANTPYDRRVLYDTYDVTGALRKGGNAVGLWLGHGYGENFSRYGFRWNGQRQAVMLLDVTFTDGTRRRLTTDPSWKWSIGPVTADDLYDGESYDARKEQDGWDEPGFDDRSWESVSVVDAPRGPLRSTTMPPLRVTDTLEPRKVTEIRPGAYVYDFGQNIAGWARLSARGEAGTRITMRTAEELGADGTLDTATNRDAAATDTFTLAGTGRRESYEPRFTYHGFRYLEVAGPPGAADIGEVRARVVHADVASTGAFDSSSKDLNRIWKNNRWSILNNSMSTPTDTPVRDERTPPAMDVQAYRDAATREFGMEGFYAKYLGDLPPGTALPSDDVKAQYPDMAGGQVSLAWTLYEQYRDRDALETAYPDMKRFVDRNATEVPGLIWPADKGFGDWCPPDHGPQANDGMGSPTAGDCTSEVSLVNTALSYEQARAVAKAAGALGLRRDAHHFASLAGRIKSAFNAHFLNAAGDTYGSGRQVTSVLPLAFGLVPADKVNAVGDQLARTILEHDAGHLDTGIFGTRYLVDALARTGRIDLAMAVLHQRTYPGFGFQLAKGATTTWEQWLYRSSMETHDHAMFAGINSSLYTVLAGIRPTEPGYRAIAVEPRVPDSLDRVSASQETVRGRVASSWRKTGSALRLSVTIPANSRAVVRVPLTHRGDRVQAPAEARQTRATAQAVSYRVGSGTWTFTVRAR</sequence>